<dbReference type="AlphaFoldDB" id="A0A6N7YIE8"/>
<evidence type="ECO:0000313" key="4">
    <source>
        <dbReference type="Proteomes" id="UP000433359"/>
    </source>
</evidence>
<proteinExistence type="predicted"/>
<reference evidence="3 4" key="1">
    <citation type="submission" date="2019-08" db="EMBL/GenBank/DDBJ databases">
        <title>In-depth cultivation of the pig gut microbiome towards novel bacterial diversity and tailored functional studies.</title>
        <authorList>
            <person name="Wylensek D."/>
            <person name="Hitch T.C.A."/>
            <person name="Clavel T."/>
        </authorList>
    </citation>
    <scope>NUCLEOTIDE SEQUENCE [LARGE SCALE GENOMIC DNA]</scope>
    <source>
        <strain evidence="3 4">BSM-383-APC-4H</strain>
    </source>
</reference>
<dbReference type="NCBIfam" id="NF038316">
    <property type="entry name" value="DrmE_fam"/>
    <property type="match status" value="1"/>
</dbReference>
<feature type="domain" description="DISARM protein DrmE C-terminal" evidence="2">
    <location>
        <begin position="655"/>
        <end position="806"/>
    </location>
</feature>
<gene>
    <name evidence="3" type="ORF">FYJ25_07395</name>
</gene>
<sequence>MIAWNDYLEKLISVPDEMDEITLSFDGGNTNISIPAIVKSSILMLDKMVQYQGKRHVLVFPEREKTALIFALIRAIHNIKTGKIEKKYSVEEFVPGDKLKIGNAVVEFLGISEMNDKRYMHIHMSDTDRYSFPVATAPIFQKTDTKRPLSGWNKFYKERKALEKNNQLISETGSYLSRLIQYKTHMSASVYYVSAVKGIKEQLADMRFCNEKLSHYILLGQTNYEGEIINLGSGQMAGIPAVVFSSDLYAVNAAIENGNPIQSLIVDISNMNLILSQLDVLDDILATGVPVIFVTDTSNSLDLGELLNRKFNIWRWDKGSITKALYSDQKTETEITIEHCAKQNLHYVKMDGNEISESARILAKYRRRTQEQSVQIMDMYGKLSNISFSVMRETVPISDIEIQTASHILNECQSLLDHEKTYISSEEYDDYNRVIKNYRRIFKYGYVLNKHKALQDTIEVNKGKRICLVIPERGNKDKTENFWKNELKDKNIQLEVFYPSEYYAVSNTKYDVTIIVGWLKRAIMRKLIFSYHTTSYIVLLYDYENRWKNHDVKNWKYALKNSDNKKTIENSFSSANVSVSSSRYISEDDEDISDEEIAIEDEQEEIDTILRNNKFRRYVKSGQKSCNEIVDAVPVNFVGGYIAFYQMGHEVVSATNIIMQESERIDTVTPDKLRNGDFVIVRETDKDIIREMADLILESSGKSSLRELARKWKEVIEIELLFTTPKQFYESLVEAGFSKGYPTVKRWIEDDNVIAPGQIEDLEYIAKVTQNQVLSELMEEIFEAARVVRSAHIQAGRTLSDMLKVKLAEELQRYGKIDPFNFWEPIEINVDGIGTAKILKIIDVGSIVPVDSSDTNRLIEE</sequence>
<dbReference type="InterPro" id="IPR049794">
    <property type="entry name" value="DrmE"/>
</dbReference>
<keyword evidence="1" id="KW-0175">Coiled coil</keyword>
<dbReference type="EMBL" id="VULP01000012">
    <property type="protein sequence ID" value="MSU82180.1"/>
    <property type="molecule type" value="Genomic_DNA"/>
</dbReference>
<protein>
    <recommendedName>
        <fullName evidence="2">DISARM protein DrmE C-terminal domain-containing protein</fullName>
    </recommendedName>
</protein>
<dbReference type="RefSeq" id="WP_154580925.1">
    <property type="nucleotide sequence ID" value="NZ_VULP01000012.1"/>
</dbReference>
<accession>A0A6N7YIE8</accession>
<evidence type="ECO:0000313" key="3">
    <source>
        <dbReference type="EMBL" id="MSU82180.1"/>
    </source>
</evidence>
<evidence type="ECO:0000259" key="2">
    <source>
        <dbReference type="Pfam" id="PF24957"/>
    </source>
</evidence>
<name>A0A6N7YIE8_9FIRM</name>
<organism evidence="3 4">
    <name type="scientific">Anaerobutyricum soehngenii</name>
    <dbReference type="NCBI Taxonomy" id="105843"/>
    <lineage>
        <taxon>Bacteria</taxon>
        <taxon>Bacillati</taxon>
        <taxon>Bacillota</taxon>
        <taxon>Clostridia</taxon>
        <taxon>Lachnospirales</taxon>
        <taxon>Lachnospiraceae</taxon>
        <taxon>Anaerobutyricum</taxon>
    </lineage>
</organism>
<dbReference type="InterPro" id="IPR056666">
    <property type="entry name" value="DrmE_C"/>
</dbReference>
<comment type="caution">
    <text evidence="3">The sequence shown here is derived from an EMBL/GenBank/DDBJ whole genome shotgun (WGS) entry which is preliminary data.</text>
</comment>
<dbReference type="Proteomes" id="UP000433359">
    <property type="component" value="Unassembled WGS sequence"/>
</dbReference>
<feature type="coiled-coil region" evidence="1">
    <location>
        <begin position="585"/>
        <end position="612"/>
    </location>
</feature>
<dbReference type="Pfam" id="PF24957">
    <property type="entry name" value="DrmE_C"/>
    <property type="match status" value="1"/>
</dbReference>
<evidence type="ECO:0000256" key="1">
    <source>
        <dbReference type="SAM" id="Coils"/>
    </source>
</evidence>